<keyword evidence="3" id="KW-0808">Transferase</keyword>
<feature type="domain" description="PEP-utilising enzyme mobile" evidence="1">
    <location>
        <begin position="746"/>
        <end position="817"/>
    </location>
</feature>
<dbReference type="PANTHER" id="PTHR43615">
    <property type="entry name" value="PHOSPHOENOLPYRUVATE SYNTHASE-RELATED"/>
    <property type="match status" value="1"/>
</dbReference>
<evidence type="ECO:0000259" key="1">
    <source>
        <dbReference type="Pfam" id="PF00391"/>
    </source>
</evidence>
<dbReference type="Gene3D" id="3.30.470.20">
    <property type="entry name" value="ATP-grasp fold, B domain"/>
    <property type="match status" value="1"/>
</dbReference>
<evidence type="ECO:0000313" key="3">
    <source>
        <dbReference type="EMBL" id="MDQ0478837.1"/>
    </source>
</evidence>
<dbReference type="InterPro" id="IPR008279">
    <property type="entry name" value="PEP-util_enz_mobile_dom"/>
</dbReference>
<feature type="domain" description="Pyruvate phosphate dikinase AMP/ATP-binding" evidence="2">
    <location>
        <begin position="18"/>
        <end position="324"/>
    </location>
</feature>
<dbReference type="InterPro" id="IPR002192">
    <property type="entry name" value="PPDK_AMP/ATP-bd"/>
</dbReference>
<gene>
    <name evidence="3" type="ORF">QOZ93_000565</name>
</gene>
<dbReference type="SUPFAM" id="SSF52009">
    <property type="entry name" value="Phosphohistidine domain"/>
    <property type="match status" value="1"/>
</dbReference>
<dbReference type="Pfam" id="PF01326">
    <property type="entry name" value="PPDK_N"/>
    <property type="match status" value="1"/>
</dbReference>
<dbReference type="Gene3D" id="3.50.30.10">
    <property type="entry name" value="Phosphohistidine domain"/>
    <property type="match status" value="1"/>
</dbReference>
<dbReference type="GO" id="GO:0008986">
    <property type="term" value="F:pyruvate, water dikinase activity"/>
    <property type="evidence" value="ECO:0007669"/>
    <property type="project" value="UniProtKB-EC"/>
</dbReference>
<dbReference type="InterPro" id="IPR013815">
    <property type="entry name" value="ATP_grasp_subdomain_1"/>
</dbReference>
<keyword evidence="4" id="KW-1185">Reference proteome</keyword>
<dbReference type="Gene3D" id="3.30.1490.20">
    <property type="entry name" value="ATP-grasp fold, A domain"/>
    <property type="match status" value="1"/>
</dbReference>
<dbReference type="EMBL" id="JAUSWN010000003">
    <property type="protein sequence ID" value="MDQ0478837.1"/>
    <property type="molecule type" value="Genomic_DNA"/>
</dbReference>
<dbReference type="PANTHER" id="PTHR43615:SF1">
    <property type="entry name" value="PPDK_N DOMAIN-CONTAINING PROTEIN"/>
    <property type="match status" value="1"/>
</dbReference>
<dbReference type="InterPro" id="IPR036637">
    <property type="entry name" value="Phosphohistidine_dom_sf"/>
</dbReference>
<evidence type="ECO:0000259" key="2">
    <source>
        <dbReference type="Pfam" id="PF01326"/>
    </source>
</evidence>
<dbReference type="InterPro" id="IPR051549">
    <property type="entry name" value="PEP_Utilizing_Enz"/>
</dbReference>
<dbReference type="Proteomes" id="UP001224418">
    <property type="component" value="Unassembled WGS sequence"/>
</dbReference>
<accession>A0ABU0JP19</accession>
<name>A0ABU0JP19_HATLI</name>
<keyword evidence="3" id="KW-0670">Pyruvate</keyword>
<dbReference type="RefSeq" id="WP_307355024.1">
    <property type="nucleotide sequence ID" value="NZ_BAAACJ010000025.1"/>
</dbReference>
<comment type="caution">
    <text evidence="3">The sequence shown here is derived from an EMBL/GenBank/DDBJ whole genome shotgun (WGS) entry which is preliminary data.</text>
</comment>
<organism evidence="3 4">
    <name type="scientific">Hathewaya limosa</name>
    <name type="common">Clostridium limosum</name>
    <dbReference type="NCBI Taxonomy" id="1536"/>
    <lineage>
        <taxon>Bacteria</taxon>
        <taxon>Bacillati</taxon>
        <taxon>Bacillota</taxon>
        <taxon>Clostridia</taxon>
        <taxon>Eubacteriales</taxon>
        <taxon>Clostridiaceae</taxon>
        <taxon>Hathewaya</taxon>
    </lineage>
</organism>
<proteinExistence type="predicted"/>
<protein>
    <submittedName>
        <fullName evidence="3">Pyruvate,water dikinase</fullName>
        <ecNumber evidence="3">2.7.9.2</ecNumber>
    </submittedName>
</protein>
<sequence length="827" mass="95493">MNAKNIINIREARKNEIDIVGGKGANLGIMISSEIPVPDGFIVTAHAYKNFLQNNGITEIIHERIKNINEDHNRIKSETEHIRNLILKSQFSKEMKENIENRYNAFKKPVHLAVRSSATDEDLPDASFAGQQETYLNVIKIEDVFLSIKKCFASLWSIRSFSYRENNGYNHFDVAIAVVIQEMIESEISGILFTANPVSGEKQTIIDASYNLGEAIVSGRVTPDNYILDENGNEISFTLGSKDISIIYSDEGTKTIKNPNYMKERRCLNAEDLKKLFCEASKVENLYKKPMDIEWAIKDKKVYILQARPITTIDTIKKEIKSSRTYSKKEKEYLNNMIEHFPVVCYPLDFNIAMILQNMKYELFEEAGLKIKSPIRMDDMGIIHMDKINWKISGKILRFLKIYGEYKDNENNISCGEKILKTCEDNLKILEKEIMYKNKNFTFSEIRDYFNKLVEIHKKISYARFRYFLFPSVMIGEKLDKKLKKINSNYSEYDLLSELEYVTVNMNKEIDTILKLLSKNDNCMKDLLVESNDYMLLKKKYSTEFEPIDRFLKQYGWKSNYCCIPFSSISWCEDPNRFLNLLRVTMTSKLKDKANESNKYKNILKTLEKHTGKKELNKMMKDISYYRLAHVRREESQYLWETGFGLLRVLLQRIATLLNVEKNDLLYLSFNELEEVMTIGKLTDNHVKIISNRKSHHKEAEENWNQMTIDAFYSDEEDFYKGISGSCGIVKGKVCIVRTHSEFNKLKEGDILVCPYTAPEWTPLFKLAKAVVSDTGGSLSHAAIVAREYNIPAVLGVGNATMNLLDGDCILVDGNKGSVRKISEDLI</sequence>
<reference evidence="3 4" key="1">
    <citation type="submission" date="2023-07" db="EMBL/GenBank/DDBJ databases">
        <title>Genomic Encyclopedia of Type Strains, Phase IV (KMG-IV): sequencing the most valuable type-strain genomes for metagenomic binning, comparative biology and taxonomic classification.</title>
        <authorList>
            <person name="Goeker M."/>
        </authorList>
    </citation>
    <scope>NUCLEOTIDE SEQUENCE [LARGE SCALE GENOMIC DNA]</scope>
    <source>
        <strain evidence="3 4">DSM 1400</strain>
    </source>
</reference>
<dbReference type="SUPFAM" id="SSF56059">
    <property type="entry name" value="Glutathione synthetase ATP-binding domain-like"/>
    <property type="match status" value="1"/>
</dbReference>
<evidence type="ECO:0000313" key="4">
    <source>
        <dbReference type="Proteomes" id="UP001224418"/>
    </source>
</evidence>
<dbReference type="Pfam" id="PF00391">
    <property type="entry name" value="PEP-utilizers"/>
    <property type="match status" value="1"/>
</dbReference>
<dbReference type="EC" id="2.7.9.2" evidence="3"/>